<reference evidence="2" key="1">
    <citation type="submission" date="2022-11" db="UniProtKB">
        <authorList>
            <consortium name="WormBaseParasite"/>
        </authorList>
    </citation>
    <scope>IDENTIFICATION</scope>
</reference>
<sequence length="38" mass="4652">MSRYISYHECNIRDIRQQEKNWHTLQALEMCSNISDHT</sequence>
<dbReference type="AlphaFoldDB" id="A0A914RWA8"/>
<proteinExistence type="predicted"/>
<evidence type="ECO:0000313" key="2">
    <source>
        <dbReference type="WBParaSite" id="PEQ_0000629901-mRNA-1"/>
    </source>
</evidence>
<evidence type="ECO:0000313" key="1">
    <source>
        <dbReference type="Proteomes" id="UP000887564"/>
    </source>
</evidence>
<dbReference type="WBParaSite" id="PEQ_0000629901-mRNA-1">
    <property type="protein sequence ID" value="PEQ_0000629901-mRNA-1"/>
    <property type="gene ID" value="PEQ_0000629901"/>
</dbReference>
<accession>A0A914RWA8</accession>
<keyword evidence="1" id="KW-1185">Reference proteome</keyword>
<protein>
    <submittedName>
        <fullName evidence="2">Uncharacterized protein</fullName>
    </submittedName>
</protein>
<dbReference type="Proteomes" id="UP000887564">
    <property type="component" value="Unplaced"/>
</dbReference>
<name>A0A914RWA8_PAREQ</name>
<organism evidence="1 2">
    <name type="scientific">Parascaris equorum</name>
    <name type="common">Equine roundworm</name>
    <dbReference type="NCBI Taxonomy" id="6256"/>
    <lineage>
        <taxon>Eukaryota</taxon>
        <taxon>Metazoa</taxon>
        <taxon>Ecdysozoa</taxon>
        <taxon>Nematoda</taxon>
        <taxon>Chromadorea</taxon>
        <taxon>Rhabditida</taxon>
        <taxon>Spirurina</taxon>
        <taxon>Ascaridomorpha</taxon>
        <taxon>Ascaridoidea</taxon>
        <taxon>Ascarididae</taxon>
        <taxon>Parascaris</taxon>
    </lineage>
</organism>